<organism evidence="2 3">
    <name type="scientific">Ascosphaera apis ARSEF 7405</name>
    <dbReference type="NCBI Taxonomy" id="392613"/>
    <lineage>
        <taxon>Eukaryota</taxon>
        <taxon>Fungi</taxon>
        <taxon>Dikarya</taxon>
        <taxon>Ascomycota</taxon>
        <taxon>Pezizomycotina</taxon>
        <taxon>Eurotiomycetes</taxon>
        <taxon>Eurotiomycetidae</taxon>
        <taxon>Onygenales</taxon>
        <taxon>Ascosphaeraceae</taxon>
        <taxon>Ascosphaera</taxon>
    </lineage>
</organism>
<evidence type="ECO:0000313" key="2">
    <source>
        <dbReference type="EMBL" id="KZZ91920.1"/>
    </source>
</evidence>
<proteinExistence type="predicted"/>
<dbReference type="EMBL" id="AZGZ01000012">
    <property type="protein sequence ID" value="KZZ91920.1"/>
    <property type="molecule type" value="Genomic_DNA"/>
</dbReference>
<sequence length="260" mass="28643">MRSSAESKNEVKQPRKRGRSRRISEWQRPSTRLFTGHSDTAQRDIDATSPKETSSSTVDVVSPIAEPIAGVEQPRRPGRSRKVPNKQQDPDDDRETLDQTVSTVTPARARSKSPSSISTRSRSIRRSSVPKPTPEGSGKRSGERTHPTNISTIKRTRFAQIKAPESQIAQHSGSGDIPFTDQGKQPRPRRNSSGATTKSTPVQSLTPKTLMQDAEDSDSDDPLSTPFTTIRPAYRKLSTYAGSPLAQLLPKRAKKRHTLG</sequence>
<feature type="compositionally biased region" description="Polar residues" evidence="1">
    <location>
        <begin position="191"/>
        <end position="209"/>
    </location>
</feature>
<feature type="region of interest" description="Disordered" evidence="1">
    <location>
        <begin position="1"/>
        <end position="230"/>
    </location>
</feature>
<gene>
    <name evidence="2" type="ORF">AAP_03139</name>
</gene>
<feature type="compositionally biased region" description="Basic and acidic residues" evidence="1">
    <location>
        <begin position="137"/>
        <end position="146"/>
    </location>
</feature>
<dbReference type="Proteomes" id="UP000242877">
    <property type="component" value="Unassembled WGS sequence"/>
</dbReference>
<comment type="caution">
    <text evidence="2">The sequence shown here is derived from an EMBL/GenBank/DDBJ whole genome shotgun (WGS) entry which is preliminary data.</text>
</comment>
<protein>
    <submittedName>
        <fullName evidence="2">Uncharacterized protein</fullName>
    </submittedName>
</protein>
<accession>A0A166NRL6</accession>
<feature type="compositionally biased region" description="Polar residues" evidence="1">
    <location>
        <begin position="27"/>
        <end position="39"/>
    </location>
</feature>
<evidence type="ECO:0000256" key="1">
    <source>
        <dbReference type="SAM" id="MobiDB-lite"/>
    </source>
</evidence>
<evidence type="ECO:0000313" key="3">
    <source>
        <dbReference type="Proteomes" id="UP000242877"/>
    </source>
</evidence>
<feature type="compositionally biased region" description="Low complexity" evidence="1">
    <location>
        <begin position="105"/>
        <end position="121"/>
    </location>
</feature>
<dbReference type="AlphaFoldDB" id="A0A166NRL6"/>
<reference evidence="2 3" key="1">
    <citation type="journal article" date="2016" name="Genome Biol. Evol.">
        <title>Divergent and convergent evolution of fungal pathogenicity.</title>
        <authorList>
            <person name="Shang Y."/>
            <person name="Xiao G."/>
            <person name="Zheng P."/>
            <person name="Cen K."/>
            <person name="Zhan S."/>
            <person name="Wang C."/>
        </authorList>
    </citation>
    <scope>NUCLEOTIDE SEQUENCE [LARGE SCALE GENOMIC DNA]</scope>
    <source>
        <strain evidence="2 3">ARSEF 7405</strain>
    </source>
</reference>
<keyword evidence="3" id="KW-1185">Reference proteome</keyword>
<dbReference type="VEuPathDB" id="FungiDB:AAP_03139"/>
<feature type="compositionally biased region" description="Basic and acidic residues" evidence="1">
    <location>
        <begin position="1"/>
        <end position="13"/>
    </location>
</feature>
<name>A0A166NRL6_9EURO</name>
<feature type="compositionally biased region" description="Polar residues" evidence="1">
    <location>
        <begin position="50"/>
        <end position="59"/>
    </location>
</feature>